<evidence type="ECO:0008006" key="4">
    <source>
        <dbReference type="Google" id="ProtNLM"/>
    </source>
</evidence>
<dbReference type="GeneID" id="99059801"/>
<dbReference type="SUPFAM" id="SSF48452">
    <property type="entry name" value="TPR-like"/>
    <property type="match status" value="1"/>
</dbReference>
<dbReference type="EMBL" id="ATGG01000049">
    <property type="protein sequence ID" value="EPF72636.1"/>
    <property type="molecule type" value="Genomic_DNA"/>
</dbReference>
<accession>A0A829HBM3</accession>
<dbReference type="AlphaFoldDB" id="A0A829HBM3"/>
<keyword evidence="3" id="KW-1185">Reference proteome</keyword>
<keyword evidence="1" id="KW-0732">Signal</keyword>
<comment type="caution">
    <text evidence="2">The sequence shown here is derived from an EMBL/GenBank/DDBJ whole genome shotgun (WGS) entry which is preliminary data.</text>
</comment>
<reference evidence="2 3" key="1">
    <citation type="submission" date="2013-06" db="EMBL/GenBank/DDBJ databases">
        <title>The Genome Sequence of Acinetobacter gyllenbergii CIP 110306.</title>
        <authorList>
            <consortium name="The Broad Institute Genome Sequencing Platform"/>
            <consortium name="The Broad Institute Genome Sequencing Center for Infectious Disease"/>
            <person name="Cerqueira G."/>
            <person name="Feldgarden M."/>
            <person name="Courvalin P."/>
            <person name="Perichon B."/>
            <person name="Grillot-Courvalin C."/>
            <person name="Clermont D."/>
            <person name="Rocha E."/>
            <person name="Yoon E.-J."/>
            <person name="Nemec A."/>
            <person name="Young S.K."/>
            <person name="Zeng Q."/>
            <person name="Gargeya S."/>
            <person name="Fitzgerald M."/>
            <person name="Abouelleil A."/>
            <person name="Alvarado L."/>
            <person name="Berlin A.M."/>
            <person name="Chapman S.B."/>
            <person name="Dewar J."/>
            <person name="Goldberg J."/>
            <person name="Griggs A."/>
            <person name="Gujja S."/>
            <person name="Hansen M."/>
            <person name="Howarth C."/>
            <person name="Imamovic A."/>
            <person name="Larimer J."/>
            <person name="McCowan C."/>
            <person name="Murphy C."/>
            <person name="Pearson M."/>
            <person name="Priest M."/>
            <person name="Roberts A."/>
            <person name="Saif S."/>
            <person name="Shea T."/>
            <person name="Sykes S."/>
            <person name="Wortman J."/>
            <person name="Nusbaum C."/>
            <person name="Birren B."/>
        </authorList>
    </citation>
    <scope>NUCLEOTIDE SEQUENCE [LARGE SCALE GENOMIC DNA]</scope>
    <source>
        <strain evidence="2 3">CIP 110306</strain>
    </source>
</reference>
<evidence type="ECO:0000256" key="1">
    <source>
        <dbReference type="SAM" id="SignalP"/>
    </source>
</evidence>
<evidence type="ECO:0000313" key="2">
    <source>
        <dbReference type="EMBL" id="EPF72636.1"/>
    </source>
</evidence>
<dbReference type="PROSITE" id="PS51257">
    <property type="entry name" value="PROKAR_LIPOPROTEIN"/>
    <property type="match status" value="1"/>
</dbReference>
<feature type="signal peptide" evidence="1">
    <location>
        <begin position="1"/>
        <end position="20"/>
    </location>
</feature>
<feature type="chain" id="PRO_5032552873" description="Tetratricopeptide repeat family protein" evidence="1">
    <location>
        <begin position="21"/>
        <end position="299"/>
    </location>
</feature>
<dbReference type="Gene3D" id="1.25.40.10">
    <property type="entry name" value="Tetratricopeptide repeat domain"/>
    <property type="match status" value="1"/>
</dbReference>
<organism evidence="2 3">
    <name type="scientific">Acinetobacter gyllenbergii CIP 110306 = MTCC 11365</name>
    <dbReference type="NCBI Taxonomy" id="1217657"/>
    <lineage>
        <taxon>Bacteria</taxon>
        <taxon>Pseudomonadati</taxon>
        <taxon>Pseudomonadota</taxon>
        <taxon>Gammaproteobacteria</taxon>
        <taxon>Moraxellales</taxon>
        <taxon>Moraxellaceae</taxon>
        <taxon>Acinetobacter</taxon>
    </lineage>
</organism>
<dbReference type="InterPro" id="IPR011990">
    <property type="entry name" value="TPR-like_helical_dom_sf"/>
</dbReference>
<protein>
    <recommendedName>
        <fullName evidence="4">Tetratricopeptide repeat family protein</fullName>
    </recommendedName>
</protein>
<evidence type="ECO:0000313" key="3">
    <source>
        <dbReference type="Proteomes" id="UP000014523"/>
    </source>
</evidence>
<dbReference type="NCBIfam" id="NF046096">
    <property type="entry name" value="ABUW_2363_fam_LP"/>
    <property type="match status" value="1"/>
</dbReference>
<sequence>MNFKPLALLVLSTSFLTACGIAPVKKDKVAEPFVFKEPDPTPAFYALNPVKYDAPPSFEVAIKDAAAQPVTKMVVTLQSDPTKSTTLDINKLIIPTIDNKQRSMKYAVLAGDNEVDVTEIDDFLQLVEGKARHYPPRFPERQERKGYEVKLRETTQKLDALAEKPNASLDVLTRAFKASVMARNLDLGTAYTSKSLTYAQRILAINPNDPETNFWFGFGLSEGGGQREAIPYLDKAMKGGVQEAYLSAANNYLWLEQKKNAIQTLKNYKVSYPDEAEVTDRLIKEVETGKRWNVWQVLN</sequence>
<name>A0A829HBM3_9GAMM</name>
<proteinExistence type="predicted"/>
<dbReference type="RefSeq" id="WP_016543256.1">
    <property type="nucleotide sequence ID" value="NZ_ASQH01000036.1"/>
</dbReference>
<dbReference type="Proteomes" id="UP000014523">
    <property type="component" value="Unassembled WGS sequence"/>
</dbReference>
<gene>
    <name evidence="2" type="ORF">F957_03773</name>
</gene>